<evidence type="ECO:0000313" key="2">
    <source>
        <dbReference type="EMBL" id="MEX4008075.1"/>
    </source>
</evidence>
<dbReference type="EMBL" id="JAZHFV010000003">
    <property type="protein sequence ID" value="MEX4008075.1"/>
    <property type="molecule type" value="Genomic_DNA"/>
</dbReference>
<keyword evidence="3" id="KW-1185">Reference proteome</keyword>
<feature type="chain" id="PRO_5045729141" evidence="1">
    <location>
        <begin position="20"/>
        <end position="344"/>
    </location>
</feature>
<dbReference type="Pfam" id="PF06674">
    <property type="entry name" value="DUF1176"/>
    <property type="match status" value="1"/>
</dbReference>
<evidence type="ECO:0000256" key="1">
    <source>
        <dbReference type="SAM" id="SignalP"/>
    </source>
</evidence>
<name>A0ABV3WU64_9HYPH</name>
<gene>
    <name evidence="2" type="ORF">V1479_12225</name>
</gene>
<feature type="signal peptide" evidence="1">
    <location>
        <begin position="1"/>
        <end position="19"/>
    </location>
</feature>
<accession>A0ABV3WU64</accession>
<protein>
    <submittedName>
        <fullName evidence="2">DUF1176 domain-containing protein</fullName>
    </submittedName>
</protein>
<comment type="caution">
    <text evidence="2">The sequence shown here is derived from an EMBL/GenBank/DDBJ whole genome shotgun (WGS) entry which is preliminary data.</text>
</comment>
<evidence type="ECO:0000313" key="3">
    <source>
        <dbReference type="Proteomes" id="UP001559025"/>
    </source>
</evidence>
<reference evidence="2 3" key="1">
    <citation type="submission" date="2024-01" db="EMBL/GenBank/DDBJ databases">
        <title>New evidence supports the origin of RcGTA from prophage.</title>
        <authorList>
            <person name="Xu Y."/>
            <person name="Liu B."/>
            <person name="Chen F."/>
        </authorList>
    </citation>
    <scope>NUCLEOTIDE SEQUENCE [LARGE SCALE GENOMIC DNA]</scope>
    <source>
        <strain evidence="2 3">CBW1107-2</strain>
    </source>
</reference>
<dbReference type="InterPro" id="IPR009560">
    <property type="entry name" value="DUF1176"/>
</dbReference>
<dbReference type="Proteomes" id="UP001559025">
    <property type="component" value="Unassembled WGS sequence"/>
</dbReference>
<sequence length="344" mass="37811">MFRPALACILAATAFPAFAQDADYIDDRSSPAALMRSLYNAINRREYARAWSYFAQPPAADLEAYAAGYADTQNVELITGLAREEGTAGSFYYQLPVAIRAQAGDGSARVFSGCYTMRLQDPSVAGDAFEPMHIESATLRPSDAELGEALPRKCGDGEELPQLDPVAERAKAIFDAAAVEKCDIAPAFDAEDAEPDNYTLTFRYEHDDDDQPERAARLFRFLCYRGAYNESHLYYLFTEDDGVQPLHFAKPAFDIHYVDDDREGAVDHIALEGFSATADLVNSAFDPATLTITEFSKWRGVGDAGASGTWQFKAGTFRLVHYAVDGSYDGEINPEVIVDYESAP</sequence>
<keyword evidence="1" id="KW-0732">Signal</keyword>
<proteinExistence type="predicted"/>
<organism evidence="2 3">
    <name type="scientific">Neoaquamicrobium sediminum</name>
    <dbReference type="NCBI Taxonomy" id="1849104"/>
    <lineage>
        <taxon>Bacteria</taxon>
        <taxon>Pseudomonadati</taxon>
        <taxon>Pseudomonadota</taxon>
        <taxon>Alphaproteobacteria</taxon>
        <taxon>Hyphomicrobiales</taxon>
        <taxon>Phyllobacteriaceae</taxon>
        <taxon>Neoaquamicrobium</taxon>
    </lineage>
</organism>
<dbReference type="RefSeq" id="WP_368803125.1">
    <property type="nucleotide sequence ID" value="NZ_JAZHFV010000003.1"/>
</dbReference>